<proteinExistence type="predicted"/>
<organism evidence="1 2">
    <name type="scientific">Ambrosiozyma monospora</name>
    <name type="common">Yeast</name>
    <name type="synonym">Endomycopsis monosporus</name>
    <dbReference type="NCBI Taxonomy" id="43982"/>
    <lineage>
        <taxon>Eukaryota</taxon>
        <taxon>Fungi</taxon>
        <taxon>Dikarya</taxon>
        <taxon>Ascomycota</taxon>
        <taxon>Saccharomycotina</taxon>
        <taxon>Pichiomycetes</taxon>
        <taxon>Pichiales</taxon>
        <taxon>Pichiaceae</taxon>
        <taxon>Ambrosiozyma</taxon>
    </lineage>
</organism>
<protein>
    <submittedName>
        <fullName evidence="1">Unnamed protein product</fullName>
    </submittedName>
</protein>
<gene>
    <name evidence="1" type="ORF">Amon02_000333600</name>
</gene>
<dbReference type="Proteomes" id="UP001165064">
    <property type="component" value="Unassembled WGS sequence"/>
</dbReference>
<name>A0ACB5T001_AMBMO</name>
<dbReference type="EMBL" id="BSXS01002085">
    <property type="protein sequence ID" value="GME78176.1"/>
    <property type="molecule type" value="Genomic_DNA"/>
</dbReference>
<reference evidence="1" key="1">
    <citation type="submission" date="2023-04" db="EMBL/GenBank/DDBJ databases">
        <title>Ambrosiozyma monospora NBRC 10751.</title>
        <authorList>
            <person name="Ichikawa N."/>
            <person name="Sato H."/>
            <person name="Tonouchi N."/>
        </authorList>
    </citation>
    <scope>NUCLEOTIDE SEQUENCE</scope>
    <source>
        <strain evidence="1">NBRC 10751</strain>
    </source>
</reference>
<comment type="caution">
    <text evidence="1">The sequence shown here is derived from an EMBL/GenBank/DDBJ whole genome shotgun (WGS) entry which is preliminary data.</text>
</comment>
<accession>A0ACB5T001</accession>
<sequence>MAACTTTTRNDLRGEGTGKESPLKSVPQDQNQHHNSNQNKKLSIDFVAPILKGLPFEVQRLIWKKVILINLTTSQLCKLFNINSELDGILISILVESEFQLDLLQGIRLLPRKYELPFMPIHSTEVHPFMQFCSDEFSQLVEFLKSKKVQVRKASLGLRNDCQIPIVENLQDLLSTCCKEVHVEQRCHIRPNSPNIAYFASATSCSLYDYYDCYHILETMDHLVHLDIGWYGDYPERPEAVQGLIGWADKKCPNSYIQKRLTVKLVLIDQPPMYILNLLSSLAERDIQLQIDVDYADEDIVQLVQSLEHNVTLLQYYLNNADEDNSKWVERVNNLSQLKDLQLRWSFEFDSDSSSCNGGKKIEKKFTIENKSIQRLDLFGLRPALAQSISIMSPLTYLRLSNCYIPTGFFAKLPFTIQDLSLCSCLFDETSIVLPKSIVSFTFFSTYGSRLLPTVANGDQLDWLLYIYVNFKFDNKGKNLQTINSVQQFINSLPVTVIQFSFGWDLVSISGPEYNSYFSLLDFTPFTRLRELSLKSKNIIVPNFDLSMIPNTIEKLALQIGVQKYIGCFPNSLRFFQINLHYYAHSIDFFWKEFMKDLDIKTVLVGVSSIVMKDLKELDLDSFRSFRLTGVGGKD</sequence>
<keyword evidence="2" id="KW-1185">Reference proteome</keyword>
<evidence type="ECO:0000313" key="1">
    <source>
        <dbReference type="EMBL" id="GME78176.1"/>
    </source>
</evidence>
<evidence type="ECO:0000313" key="2">
    <source>
        <dbReference type="Proteomes" id="UP001165064"/>
    </source>
</evidence>